<dbReference type="InterPro" id="IPR029055">
    <property type="entry name" value="Ntn_hydrolases_N"/>
</dbReference>
<dbReference type="RefSeq" id="WP_284381757.1">
    <property type="nucleotide sequence ID" value="NZ_BSNM01000014.1"/>
</dbReference>
<evidence type="ECO:0000256" key="1">
    <source>
        <dbReference type="ARBA" id="ARBA00006586"/>
    </source>
</evidence>
<evidence type="ECO:0000256" key="3">
    <source>
        <dbReference type="ARBA" id="ARBA00022801"/>
    </source>
</evidence>
<dbReference type="Gene3D" id="1.10.439.10">
    <property type="entry name" value="Penicillin Amidohydrolase, domain 1"/>
    <property type="match status" value="1"/>
</dbReference>
<evidence type="ECO:0000256" key="2">
    <source>
        <dbReference type="ARBA" id="ARBA00022729"/>
    </source>
</evidence>
<dbReference type="GO" id="GO:0016811">
    <property type="term" value="F:hydrolase activity, acting on carbon-nitrogen (but not peptide) bonds, in linear amides"/>
    <property type="evidence" value="ECO:0007669"/>
    <property type="project" value="InterPro"/>
</dbReference>
<gene>
    <name evidence="5" type="primary">aaiD</name>
    <name evidence="5" type="ORF">GCM10007876_24390</name>
</gene>
<comment type="caution">
    <text evidence="5">The sequence shown here is derived from an EMBL/GenBank/DDBJ whole genome shotgun (WGS) entry which is preliminary data.</text>
</comment>
<protein>
    <submittedName>
        <fullName evidence="5">Peptidase S45</fullName>
    </submittedName>
</protein>
<dbReference type="Gene3D" id="2.30.120.10">
    <property type="match status" value="1"/>
</dbReference>
<dbReference type="PANTHER" id="PTHR34218:SF3">
    <property type="entry name" value="ACYL-HOMOSERINE LACTONE ACYLASE PVDQ"/>
    <property type="match status" value="1"/>
</dbReference>
<dbReference type="SUPFAM" id="SSF56235">
    <property type="entry name" value="N-terminal nucleophile aminohydrolases (Ntn hydrolases)"/>
    <property type="match status" value="1"/>
</dbReference>
<dbReference type="Pfam" id="PF01804">
    <property type="entry name" value="Penicil_amidase"/>
    <property type="match status" value="1"/>
</dbReference>
<dbReference type="InterPro" id="IPR002692">
    <property type="entry name" value="S45"/>
</dbReference>
<keyword evidence="6" id="KW-1185">Reference proteome</keyword>
<dbReference type="InterPro" id="IPR043147">
    <property type="entry name" value="Penicillin_amidase_A-knob"/>
</dbReference>
<dbReference type="AlphaFoldDB" id="A0AA37W6U6"/>
<dbReference type="PANTHER" id="PTHR34218">
    <property type="entry name" value="PEPTIDASE S45 PENICILLIN AMIDASE"/>
    <property type="match status" value="1"/>
</dbReference>
<dbReference type="EMBL" id="BSNM01000014">
    <property type="protein sequence ID" value="GLQ31960.1"/>
    <property type="molecule type" value="Genomic_DNA"/>
</dbReference>
<dbReference type="Proteomes" id="UP001161389">
    <property type="component" value="Unassembled WGS sequence"/>
</dbReference>
<evidence type="ECO:0000313" key="5">
    <source>
        <dbReference type="EMBL" id="GLQ31960.1"/>
    </source>
</evidence>
<organism evidence="5 6">
    <name type="scientific">Litoribrevibacter albus</name>
    <dbReference type="NCBI Taxonomy" id="1473156"/>
    <lineage>
        <taxon>Bacteria</taxon>
        <taxon>Pseudomonadati</taxon>
        <taxon>Pseudomonadota</taxon>
        <taxon>Gammaproteobacteria</taxon>
        <taxon>Oceanospirillales</taxon>
        <taxon>Oceanospirillaceae</taxon>
        <taxon>Litoribrevibacter</taxon>
    </lineage>
</organism>
<evidence type="ECO:0000256" key="4">
    <source>
        <dbReference type="ARBA" id="ARBA00023145"/>
    </source>
</evidence>
<comment type="similarity">
    <text evidence="1">Belongs to the peptidase S45 family.</text>
</comment>
<dbReference type="Gene3D" id="1.10.1400.10">
    <property type="match status" value="1"/>
</dbReference>
<proteinExistence type="inferred from homology"/>
<dbReference type="GO" id="GO:0017000">
    <property type="term" value="P:antibiotic biosynthetic process"/>
    <property type="evidence" value="ECO:0007669"/>
    <property type="project" value="InterPro"/>
</dbReference>
<dbReference type="PROSITE" id="PS51257">
    <property type="entry name" value="PROKAR_LIPOPROTEIN"/>
    <property type="match status" value="1"/>
</dbReference>
<reference evidence="5" key="1">
    <citation type="journal article" date="2014" name="Int. J. Syst. Evol. Microbiol.">
        <title>Complete genome sequence of Corynebacterium casei LMG S-19264T (=DSM 44701T), isolated from a smear-ripened cheese.</title>
        <authorList>
            <consortium name="US DOE Joint Genome Institute (JGI-PGF)"/>
            <person name="Walter F."/>
            <person name="Albersmeier A."/>
            <person name="Kalinowski J."/>
            <person name="Ruckert C."/>
        </authorList>
    </citation>
    <scope>NUCLEOTIDE SEQUENCE</scope>
    <source>
        <strain evidence="5">NBRC 110071</strain>
    </source>
</reference>
<name>A0AA37W6U6_9GAMM</name>
<reference evidence="5" key="2">
    <citation type="submission" date="2023-01" db="EMBL/GenBank/DDBJ databases">
        <title>Draft genome sequence of Litoribrevibacter albus strain NBRC 110071.</title>
        <authorList>
            <person name="Sun Q."/>
            <person name="Mori K."/>
        </authorList>
    </citation>
    <scope>NUCLEOTIDE SEQUENCE</scope>
    <source>
        <strain evidence="5">NBRC 110071</strain>
    </source>
</reference>
<accession>A0AA37W6U6</accession>
<keyword evidence="4" id="KW-0865">Zymogen</keyword>
<keyword evidence="2" id="KW-0732">Signal</keyword>
<sequence length="834" mass="91761">MRTRTVMCLLGYSLLLGCSNDDGDATTDYQATIRYTDHNVPHITAKDYKGLGYGIGYAQAEDNLCTLSEQILKLKGEKSKYLGAGDQQSNLLTDLGYKGLDYLSQAETLYSGLKDTTREVIEGYVAGFNRSLTERASPTDYPSPCRDAEWVQPITTTELLAYHLDLAGLASARNFLKAMPAAQPPQAVAASSNNLSQKVAPALQLSVQLDAQETFTSEGIGSNGWALGQDKVESGASALLANPHFPWDGELRFYEQHLTIPGELDVTGVGMIGLPAVVIGFNKHLGWTHTVSQSKRFTLYQLELDPTNPLRYRYGSEYRDMTTKTVSVDVKQADGSVQAMPYSLYFSHYGPIVNLSSLSPALGWNTQTAITYRDANAGNTRMLAQWMAMGKAESRDEFFEAFNTHQGIPWVNTLMIDEDGGASYLDGTQVPQLSPQAEAYWAAASQSPQLAPIWQDGAGSVLLPGIEEVYEWVDTNNAGAPGLVPFKNAPQMTTNDYAFNANSSHWLTNLATPLEGYSMMYGPEHTIRSTRTRYNAQLITGNEISGDDGKFSTQELKNVFTHNGSLFSQSFRNDLVARCTQYPTVNLDGAPYGLSEACNALRSWDGSYNLDSRGAHLMREFLANFRVSAHRSLSDSLFEVPFDPENAATTPSGLASIDTNQPEEDPILQALAKAASLLTESGIALDAPLQDVQYTIKAEGLEPIPVPGGYSYEGMFNMSETKVPSRSTSNFANALTGAFIEENSPLLALDEDNDGNDEYAYRINYGSSIIMALRFDEEGPHAEMFLTYGQSHDPESEYFINQTKNYSELSWRPMMFDDSSIKERTTRTQVITDR</sequence>
<dbReference type="InterPro" id="IPR043146">
    <property type="entry name" value="Penicillin_amidase_N_B-knob"/>
</dbReference>
<dbReference type="Gene3D" id="3.60.20.10">
    <property type="entry name" value="Glutamine Phosphoribosylpyrophosphate, subunit 1, domain 1"/>
    <property type="match status" value="1"/>
</dbReference>
<keyword evidence="3" id="KW-0378">Hydrolase</keyword>
<dbReference type="InterPro" id="IPR023343">
    <property type="entry name" value="Penicillin_amidase_dom1"/>
</dbReference>
<evidence type="ECO:0000313" key="6">
    <source>
        <dbReference type="Proteomes" id="UP001161389"/>
    </source>
</evidence>